<accession>A0A136Q438</accession>
<evidence type="ECO:0000313" key="2">
    <source>
        <dbReference type="EMBL" id="KXK65429.1"/>
    </source>
</evidence>
<sequence length="248" mass="28463">MKKQNIIIMLCLFCILVVIIPFIINESYKAGEGYTTLWGAKEMLSYFGAVIGAIGTIFIGIIAITQSDRANKISDKLLKMEEIRLTPYLHLDTTSCEVICFKDHEVSILLGFRNETDSVINIISVTPLYMESFFSTENIEIGFAKQWTEHFSILPRQTREFNFFRESEKEKAPVIDLSERKYTQGLLSLTCKLTVKIKNVNSADIYSQKFEFALQMCIPNNEQKFDQKYPIVFTSVENSIVNNNDETK</sequence>
<dbReference type="STRING" id="626937.HMPREF3293_01641"/>
<dbReference type="Proteomes" id="UP000070366">
    <property type="component" value="Unassembled WGS sequence"/>
</dbReference>
<feature type="transmembrane region" description="Helical" evidence="1">
    <location>
        <begin position="44"/>
        <end position="64"/>
    </location>
</feature>
<dbReference type="EMBL" id="LSZW01000061">
    <property type="protein sequence ID" value="KXK65429.1"/>
    <property type="molecule type" value="Genomic_DNA"/>
</dbReference>
<reference evidence="2 3" key="1">
    <citation type="submission" date="2016-02" db="EMBL/GenBank/DDBJ databases">
        <authorList>
            <person name="Wen L."/>
            <person name="He K."/>
            <person name="Yang H."/>
        </authorList>
    </citation>
    <scope>NUCLEOTIDE SEQUENCE [LARGE SCALE GENOMIC DNA]</scope>
    <source>
        <strain evidence="2 3">DSM 22607</strain>
    </source>
</reference>
<organism evidence="2 3">
    <name type="scientific">Christensenella minuta</name>
    <dbReference type="NCBI Taxonomy" id="626937"/>
    <lineage>
        <taxon>Bacteria</taxon>
        <taxon>Bacillati</taxon>
        <taxon>Bacillota</taxon>
        <taxon>Clostridia</taxon>
        <taxon>Christensenellales</taxon>
        <taxon>Christensenellaceae</taxon>
        <taxon>Christensenella</taxon>
    </lineage>
</organism>
<proteinExistence type="predicted"/>
<dbReference type="KEGG" id="cmiu:B1H56_11030"/>
<keyword evidence="1" id="KW-0812">Transmembrane</keyword>
<gene>
    <name evidence="2" type="ORF">HMPREF3293_01641</name>
</gene>
<keyword evidence="1" id="KW-1133">Transmembrane helix</keyword>
<keyword evidence="1" id="KW-0472">Membrane</keyword>
<dbReference type="OrthoDB" id="3035911at2"/>
<evidence type="ECO:0000313" key="3">
    <source>
        <dbReference type="Proteomes" id="UP000070366"/>
    </source>
</evidence>
<keyword evidence="3" id="KW-1185">Reference proteome</keyword>
<comment type="caution">
    <text evidence="2">The sequence shown here is derived from an EMBL/GenBank/DDBJ whole genome shotgun (WGS) entry which is preliminary data.</text>
</comment>
<feature type="transmembrane region" description="Helical" evidence="1">
    <location>
        <begin position="7"/>
        <end position="24"/>
    </location>
</feature>
<evidence type="ECO:0000256" key="1">
    <source>
        <dbReference type="SAM" id="Phobius"/>
    </source>
</evidence>
<dbReference type="RefSeq" id="WP_066519717.1">
    <property type="nucleotide sequence ID" value="NZ_CABMOF010000002.1"/>
</dbReference>
<dbReference type="AlphaFoldDB" id="A0A136Q438"/>
<protein>
    <submittedName>
        <fullName evidence="2">Uncharacterized protein</fullName>
    </submittedName>
</protein>
<name>A0A136Q438_9FIRM</name>